<accession>A0ABW1LW83</accession>
<reference evidence="2" key="1">
    <citation type="journal article" date="2019" name="Int. J. Syst. Evol. Microbiol.">
        <title>The Global Catalogue of Microorganisms (GCM) 10K type strain sequencing project: providing services to taxonomists for standard genome sequencing and annotation.</title>
        <authorList>
            <consortium name="The Broad Institute Genomics Platform"/>
            <consortium name="The Broad Institute Genome Sequencing Center for Infectious Disease"/>
            <person name="Wu L."/>
            <person name="Ma J."/>
        </authorList>
    </citation>
    <scope>NUCLEOTIDE SEQUENCE [LARGE SCALE GENOMIC DNA]</scope>
    <source>
        <strain evidence="2">JCM 12763</strain>
    </source>
</reference>
<gene>
    <name evidence="1" type="ORF">ACFP50_07935</name>
</gene>
<organism evidence="1 2">
    <name type="scientific">Streptomyces pratens</name>
    <dbReference type="NCBI Taxonomy" id="887456"/>
    <lineage>
        <taxon>Bacteria</taxon>
        <taxon>Bacillati</taxon>
        <taxon>Actinomycetota</taxon>
        <taxon>Actinomycetes</taxon>
        <taxon>Kitasatosporales</taxon>
        <taxon>Streptomycetaceae</taxon>
        <taxon>Streptomyces</taxon>
    </lineage>
</organism>
<dbReference type="RefSeq" id="WP_386394798.1">
    <property type="nucleotide sequence ID" value="NZ_JBHSPT010000016.1"/>
</dbReference>
<name>A0ABW1LW83_9ACTN</name>
<keyword evidence="2" id="KW-1185">Reference proteome</keyword>
<evidence type="ECO:0000313" key="1">
    <source>
        <dbReference type="EMBL" id="MFC6055394.1"/>
    </source>
</evidence>
<dbReference type="Proteomes" id="UP001596242">
    <property type="component" value="Unassembled WGS sequence"/>
</dbReference>
<comment type="caution">
    <text evidence="1">The sequence shown here is derived from an EMBL/GenBank/DDBJ whole genome shotgun (WGS) entry which is preliminary data.</text>
</comment>
<dbReference type="EMBL" id="JBHSPT010000016">
    <property type="protein sequence ID" value="MFC6055394.1"/>
    <property type="molecule type" value="Genomic_DNA"/>
</dbReference>
<sequence length="167" mass="18693">MADYYSYRIATRRGDLTLIWRPGEGDAPDEFVVDDFGRLLAFHDPKALQEYCDRNDRELIWEDEAALDLAAVRRWVEHPDPGSVSAGLLLDAWNFFEDLSRSLKAGPPLPSQGSIHNSAYEKIFGGDALEPMAGEGAWTDEEIAAVRELLRVGLDLWEQAVRRSGTG</sequence>
<protein>
    <submittedName>
        <fullName evidence="1">Uncharacterized protein</fullName>
    </submittedName>
</protein>
<proteinExistence type="predicted"/>
<evidence type="ECO:0000313" key="2">
    <source>
        <dbReference type="Proteomes" id="UP001596242"/>
    </source>
</evidence>